<gene>
    <name evidence="2" type="ORF">CBW46_012545</name>
</gene>
<protein>
    <submittedName>
        <fullName evidence="2">Uncharacterized protein</fullName>
    </submittedName>
</protein>
<comment type="caution">
    <text evidence="2">The sequence shown here is derived from an EMBL/GenBank/DDBJ whole genome shotgun (WGS) entry which is preliminary data.</text>
</comment>
<accession>A0A2W1NC17</accession>
<proteinExistence type="predicted"/>
<dbReference type="Proteomes" id="UP000214746">
    <property type="component" value="Unassembled WGS sequence"/>
</dbReference>
<feature type="transmembrane region" description="Helical" evidence="1">
    <location>
        <begin position="38"/>
        <end position="55"/>
    </location>
</feature>
<sequence length="81" mass="9201">MGHSHESPASMRLELVLTEIVILALKPVVPWYDSLPEQLDLLLFVVFLVYVLSRVRARLKRQLLDPLKFTSAYVVSAHSSP</sequence>
<reference evidence="2" key="1">
    <citation type="submission" date="2018-06" db="EMBL/GenBank/DDBJ databases">
        <title>Paenibacillus xerothermodurans sp. nov. an extremely dry heat resistant spore forming bacterium isolated from the soil of Cape Canaveral, Florida.</title>
        <authorList>
            <person name="Seuylemezian A."/>
            <person name="Kaur N."/>
            <person name="Patil P."/>
            <person name="Patil P."/>
            <person name="Mayilraj S."/>
            <person name="Vaishampayan P."/>
        </authorList>
    </citation>
    <scope>NUCLEOTIDE SEQUENCE [LARGE SCALE GENOMIC DNA]</scope>
    <source>
        <strain evidence="2">ATCC 27380</strain>
    </source>
</reference>
<keyword evidence="3" id="KW-1185">Reference proteome</keyword>
<keyword evidence="1" id="KW-0472">Membrane</keyword>
<evidence type="ECO:0000313" key="3">
    <source>
        <dbReference type="Proteomes" id="UP000214746"/>
    </source>
</evidence>
<keyword evidence="1" id="KW-0812">Transmembrane</keyword>
<dbReference type="EMBL" id="NHRJ02000006">
    <property type="protein sequence ID" value="PZE20591.1"/>
    <property type="molecule type" value="Genomic_DNA"/>
</dbReference>
<name>A0A2W1NC17_PAEXE</name>
<evidence type="ECO:0000256" key="1">
    <source>
        <dbReference type="SAM" id="Phobius"/>
    </source>
</evidence>
<evidence type="ECO:0000313" key="2">
    <source>
        <dbReference type="EMBL" id="PZE20591.1"/>
    </source>
</evidence>
<dbReference type="AlphaFoldDB" id="A0A2W1NC17"/>
<keyword evidence="1" id="KW-1133">Transmembrane helix</keyword>
<organism evidence="2 3">
    <name type="scientific">Paenibacillus xerothermodurans</name>
    <dbReference type="NCBI Taxonomy" id="1977292"/>
    <lineage>
        <taxon>Bacteria</taxon>
        <taxon>Bacillati</taxon>
        <taxon>Bacillota</taxon>
        <taxon>Bacilli</taxon>
        <taxon>Bacillales</taxon>
        <taxon>Paenibacillaceae</taxon>
        <taxon>Paenibacillus</taxon>
    </lineage>
</organism>